<protein>
    <submittedName>
        <fullName evidence="2">Uncharacterized protein</fullName>
    </submittedName>
</protein>
<dbReference type="RefSeq" id="WP_073293728.1">
    <property type="nucleotide sequence ID" value="NZ_FRAV01000021.1"/>
</dbReference>
<dbReference type="STRING" id="1302687.SAMN05444267_10218"/>
<dbReference type="Proteomes" id="UP000184364">
    <property type="component" value="Unassembled WGS sequence"/>
</dbReference>
<name>A0A1M7C082_9FLAO</name>
<accession>A0A1M7C082</accession>
<evidence type="ECO:0000256" key="1">
    <source>
        <dbReference type="SAM" id="Phobius"/>
    </source>
</evidence>
<keyword evidence="3" id="KW-1185">Reference proteome</keyword>
<evidence type="ECO:0000313" key="2">
    <source>
        <dbReference type="EMBL" id="SHL60604.1"/>
    </source>
</evidence>
<feature type="transmembrane region" description="Helical" evidence="1">
    <location>
        <begin position="55"/>
        <end position="75"/>
    </location>
</feature>
<gene>
    <name evidence="2" type="ORF">SAMN05444267_10218</name>
</gene>
<dbReference type="EMBL" id="FRAV01000021">
    <property type="protein sequence ID" value="SHL60604.1"/>
    <property type="molecule type" value="Genomic_DNA"/>
</dbReference>
<sequence>MANDHKFFTIYKPAKGFVWTRERILYTLLFVPFLAITFVLYILRIPDKEIPKWFSLMINIPIIIGVIGAFINVWFHEQLKGKLDGKLIFEKEKITIENEVFWTKDLQYVEITQNNYKGKYIPRNGADGMFSQGCNNTLKIRLSNHQEKRILFQIKEPRELLQISNQLNCYIEQGLMTKEARNSTLNYNYNGI</sequence>
<keyword evidence="1" id="KW-1133">Transmembrane helix</keyword>
<keyword evidence="1" id="KW-0812">Transmembrane</keyword>
<dbReference type="OrthoDB" id="1245656at2"/>
<reference evidence="3" key="1">
    <citation type="submission" date="2016-11" db="EMBL/GenBank/DDBJ databases">
        <authorList>
            <person name="Varghese N."/>
            <person name="Submissions S."/>
        </authorList>
    </citation>
    <scope>NUCLEOTIDE SEQUENCE [LARGE SCALE GENOMIC DNA]</scope>
    <source>
        <strain evidence="3">DSM 26899</strain>
    </source>
</reference>
<feature type="transmembrane region" description="Helical" evidence="1">
    <location>
        <begin position="24"/>
        <end position="43"/>
    </location>
</feature>
<dbReference type="AlphaFoldDB" id="A0A1M7C082"/>
<evidence type="ECO:0000313" key="3">
    <source>
        <dbReference type="Proteomes" id="UP000184364"/>
    </source>
</evidence>
<keyword evidence="1" id="KW-0472">Membrane</keyword>
<organism evidence="2 3">
    <name type="scientific">Chryseobacterium polytrichastri</name>
    <dbReference type="NCBI Taxonomy" id="1302687"/>
    <lineage>
        <taxon>Bacteria</taxon>
        <taxon>Pseudomonadati</taxon>
        <taxon>Bacteroidota</taxon>
        <taxon>Flavobacteriia</taxon>
        <taxon>Flavobacteriales</taxon>
        <taxon>Weeksellaceae</taxon>
        <taxon>Chryseobacterium group</taxon>
        <taxon>Chryseobacterium</taxon>
    </lineage>
</organism>
<proteinExistence type="predicted"/>